<dbReference type="InterPro" id="IPR050580">
    <property type="entry name" value="2H_phosphoesterase_YjcG-like"/>
</dbReference>
<dbReference type="EMBL" id="CP003349">
    <property type="protein sequence ID" value="AFD08530.1"/>
    <property type="molecule type" value="Genomic_DNA"/>
</dbReference>
<evidence type="ECO:0000313" key="1">
    <source>
        <dbReference type="EMBL" id="AFD08530.1"/>
    </source>
</evidence>
<dbReference type="OrthoDB" id="1951600at2"/>
<dbReference type="Proteomes" id="UP000007590">
    <property type="component" value="Chromosome"/>
</dbReference>
<keyword evidence="1" id="KW-0436">Ligase</keyword>
<dbReference type="Pfam" id="PF13563">
    <property type="entry name" value="2_5_RNA_ligase2"/>
    <property type="match status" value="1"/>
</dbReference>
<dbReference type="PANTHER" id="PTHR40037">
    <property type="entry name" value="PHOSPHOESTERASE YJCG-RELATED"/>
    <property type="match status" value="1"/>
</dbReference>
<dbReference type="STRING" id="929556.Solca_3526"/>
<dbReference type="PANTHER" id="PTHR40037:SF1">
    <property type="entry name" value="PHOSPHOESTERASE SAOUHSC_00951-RELATED"/>
    <property type="match status" value="1"/>
</dbReference>
<dbReference type="Gene3D" id="3.90.1140.10">
    <property type="entry name" value="Cyclic phosphodiesterase"/>
    <property type="match status" value="1"/>
</dbReference>
<dbReference type="InterPro" id="IPR009097">
    <property type="entry name" value="Cyclic_Pdiesterase"/>
</dbReference>
<dbReference type="GO" id="GO:0016874">
    <property type="term" value="F:ligase activity"/>
    <property type="evidence" value="ECO:0007669"/>
    <property type="project" value="UniProtKB-KW"/>
</dbReference>
<dbReference type="eggNOG" id="COG1514">
    <property type="taxonomic scope" value="Bacteria"/>
</dbReference>
<proteinExistence type="predicted"/>
<organism evidence="1 2">
    <name type="scientific">Solitalea canadensis (strain ATCC 29591 / DSM 3403 / JCM 21819 / LMG 8368 / NBRC 15130 / NCIMB 12057 / USAM 9D)</name>
    <name type="common">Flexibacter canadensis</name>
    <dbReference type="NCBI Taxonomy" id="929556"/>
    <lineage>
        <taxon>Bacteria</taxon>
        <taxon>Pseudomonadati</taxon>
        <taxon>Bacteroidota</taxon>
        <taxon>Sphingobacteriia</taxon>
        <taxon>Sphingobacteriales</taxon>
        <taxon>Sphingobacteriaceae</taxon>
        <taxon>Solitalea</taxon>
    </lineage>
</organism>
<gene>
    <name evidence="1" type="ordered locus">Solca_3526</name>
</gene>
<dbReference type="SUPFAM" id="SSF55144">
    <property type="entry name" value="LigT-like"/>
    <property type="match status" value="1"/>
</dbReference>
<keyword evidence="2" id="KW-1185">Reference proteome</keyword>
<dbReference type="HOGENOM" id="CLU_100506_0_0_10"/>
<name>H8KSH9_SOLCM</name>
<reference evidence="1" key="1">
    <citation type="submission" date="2012-02" db="EMBL/GenBank/DDBJ databases">
        <title>The complete genome of Solitalea canadensis DSM 3403.</title>
        <authorList>
            <consortium name="US DOE Joint Genome Institute (JGI-PGF)"/>
            <person name="Lucas S."/>
            <person name="Copeland A."/>
            <person name="Lapidus A."/>
            <person name="Glavina del Rio T."/>
            <person name="Dalin E."/>
            <person name="Tice H."/>
            <person name="Bruce D."/>
            <person name="Goodwin L."/>
            <person name="Pitluck S."/>
            <person name="Peters L."/>
            <person name="Ovchinnikova G."/>
            <person name="Lu M."/>
            <person name="Kyrpides N."/>
            <person name="Mavromatis K."/>
            <person name="Ivanova N."/>
            <person name="Brettin T."/>
            <person name="Detter J.C."/>
            <person name="Han C."/>
            <person name="Larimer F."/>
            <person name="Land M."/>
            <person name="Hauser L."/>
            <person name="Markowitz V."/>
            <person name="Cheng J.-F."/>
            <person name="Hugenholtz P."/>
            <person name="Woyke T."/>
            <person name="Wu D."/>
            <person name="Spring S."/>
            <person name="Schroeder M."/>
            <person name="Kopitz M."/>
            <person name="Brambilla E."/>
            <person name="Klenk H.-P."/>
            <person name="Eisen J.A."/>
        </authorList>
    </citation>
    <scope>NUCLEOTIDE SEQUENCE</scope>
    <source>
        <strain evidence="1">DSM 3403</strain>
    </source>
</reference>
<accession>H8KSH9</accession>
<dbReference type="KEGG" id="scn:Solca_3526"/>
<sequence length="191" mass="22370">MNGSESLYLIALLPDATVTQEVNELKVLFAENFNTRKGQHIIPHITLQPPFGMTHEAMSQLINNLIQFSEEEQPLQIQLDGFGYFLNPRSDVIFIKPVHNPLLQRFHRHLMCFLRKNGFSVSDTSKRFNPHITIAYRDLKREETLKAWPLLENQPYLREFDVNEFYLLKHNGKTWQKYASFPLSNISLLIN</sequence>
<evidence type="ECO:0000313" key="2">
    <source>
        <dbReference type="Proteomes" id="UP000007590"/>
    </source>
</evidence>
<dbReference type="RefSeq" id="WP_014681753.1">
    <property type="nucleotide sequence ID" value="NC_017770.1"/>
</dbReference>
<protein>
    <submittedName>
        <fullName evidence="1">2'-5' RNA ligase</fullName>
    </submittedName>
</protein>
<dbReference type="AlphaFoldDB" id="H8KSH9"/>